<dbReference type="InterPro" id="IPR019734">
    <property type="entry name" value="TPR_rpt"/>
</dbReference>
<dbReference type="PANTHER" id="PTHR46082">
    <property type="entry name" value="ATP/GTP-BINDING PROTEIN-RELATED"/>
    <property type="match status" value="1"/>
</dbReference>
<dbReference type="InterPro" id="IPR027417">
    <property type="entry name" value="P-loop_NTPase"/>
</dbReference>
<dbReference type="Pfam" id="PF13374">
    <property type="entry name" value="TPR_10"/>
    <property type="match status" value="5"/>
</dbReference>
<dbReference type="Proteomes" id="UP000620124">
    <property type="component" value="Unassembled WGS sequence"/>
</dbReference>
<dbReference type="PANTHER" id="PTHR46082:SF11">
    <property type="entry name" value="AAA+ ATPASE DOMAIN-CONTAINING PROTEIN-RELATED"/>
    <property type="match status" value="1"/>
</dbReference>
<keyword evidence="2" id="KW-1185">Reference proteome</keyword>
<evidence type="ECO:0000313" key="2">
    <source>
        <dbReference type="Proteomes" id="UP000620124"/>
    </source>
</evidence>
<protein>
    <submittedName>
        <fullName evidence="1">FabD/lysophospholipase-like protein</fullName>
    </submittedName>
</protein>
<sequence>MLSQDDSRSLYITGGQGGPGGQGYLHGTGGPGGAGLGPNVHITAQQLIAHNLYATLASEQAFKLSNIRASQILNHCPPPSRIFHGRRNILDKMHDFFSSNMGSQHIYVLYGLGGAGKTQIGLKFINESSSCFSDIFFIDTSTIVTIETGLKNIAVAKDFGDSPQDGLLWLTSKVEEWLLFFDNADDPSINLNDFIPQCTHGNIIITSRNPGLCVYAGSHSLVSDMEEEDAVALLLKSAAQEVTFSTQKNATEIIKALHYLPLAIVQAGAFISKSQDLHGYLALYTKNQAQLLSEKPAQPHDRYAWTVYTTWQISFDRLRPSAAMFLLHCSFLHHNGITEEIFSHASKYTFQSDGPSKEELQGPLEFLSHFLGPSGEWATLQFLNVTNEIQAYSLISFDSEKKLFSIHPLVHAWSRVIVCNPERYMSTIGSILGMAISEHPNQSIELASVVLCPHVEFVVQMNAKVALYFSVQYGLMFSGAGKYKQAEKLLKEVLEKWQQLLGDNHPDTLLAMSNLASTYSDLGEHQKAEELQIIVLEKRKQLLGDSHPATLLTMGNLASTYADLGEYQKAEELKIIVLEKWKQLLGDSHPDTLLAMGNLASTYADLGEHRKAEELQIIVLEKRKQLLGDSHPATLLTMGNLASIYSDLGEHQKAEELKVIVLEKRKQLLGDSHPNTLLAMGNLASTYSDLGEHQKAEESKIIVLEKQKQLLGDNHPDTLLTMSNLARTYANLGEHQKAEELEIIVLEKRKQLLGDSHPDTLLTMGNLASTYSDLGEHQKAEELQIIVLEKQKQLLGDSHPNTLLTMGNLASTYSDLGEHQKAEELKIIVLEKQKQLLGDNHPDTLLTMGNLARTYANLGEHQKAKELEIIVLEKQQQLLGDSHPATLLTMGNLASTYSDLGEHQKAEELIVIVLEKQRQLLGDNHPHTLHTMGNLATLQSRRDLSDSDTPIPPKGVLMPDQPFILTLMARMQDMIVERTESDVD</sequence>
<dbReference type="EMBL" id="JACAZI010000002">
    <property type="protein sequence ID" value="KAF7369456.1"/>
    <property type="molecule type" value="Genomic_DNA"/>
</dbReference>
<dbReference type="Pfam" id="PF13424">
    <property type="entry name" value="TPR_12"/>
    <property type="match status" value="3"/>
</dbReference>
<proteinExistence type="predicted"/>
<dbReference type="PRINTS" id="PR00381">
    <property type="entry name" value="KINESINLIGHT"/>
</dbReference>
<evidence type="ECO:0000313" key="1">
    <source>
        <dbReference type="EMBL" id="KAF7369456.1"/>
    </source>
</evidence>
<dbReference type="SMART" id="SM00028">
    <property type="entry name" value="TPR"/>
    <property type="match status" value="11"/>
</dbReference>
<dbReference type="Gene3D" id="1.25.40.10">
    <property type="entry name" value="Tetratricopeptide repeat domain"/>
    <property type="match status" value="3"/>
</dbReference>
<dbReference type="NCBIfam" id="NF040586">
    <property type="entry name" value="FxSxx_TPR"/>
    <property type="match status" value="1"/>
</dbReference>
<name>A0A8H6Z410_9AGAR</name>
<accession>A0A8H6Z410</accession>
<reference evidence="1" key="1">
    <citation type="submission" date="2020-05" db="EMBL/GenBank/DDBJ databases">
        <title>Mycena genomes resolve the evolution of fungal bioluminescence.</title>
        <authorList>
            <person name="Tsai I.J."/>
        </authorList>
    </citation>
    <scope>NUCLEOTIDE SEQUENCE</scope>
    <source>
        <strain evidence="1">CCC161011</strain>
    </source>
</reference>
<dbReference type="AlphaFoldDB" id="A0A8H6Z410"/>
<dbReference type="Gene3D" id="3.40.50.300">
    <property type="entry name" value="P-loop containing nucleotide triphosphate hydrolases"/>
    <property type="match status" value="1"/>
</dbReference>
<dbReference type="OrthoDB" id="3259098at2759"/>
<organism evidence="1 2">
    <name type="scientific">Mycena venus</name>
    <dbReference type="NCBI Taxonomy" id="2733690"/>
    <lineage>
        <taxon>Eukaryota</taxon>
        <taxon>Fungi</taxon>
        <taxon>Dikarya</taxon>
        <taxon>Basidiomycota</taxon>
        <taxon>Agaricomycotina</taxon>
        <taxon>Agaricomycetes</taxon>
        <taxon>Agaricomycetidae</taxon>
        <taxon>Agaricales</taxon>
        <taxon>Marasmiineae</taxon>
        <taxon>Mycenaceae</taxon>
        <taxon>Mycena</taxon>
    </lineage>
</organism>
<dbReference type="InterPro" id="IPR011990">
    <property type="entry name" value="TPR-like_helical_dom_sf"/>
</dbReference>
<comment type="caution">
    <text evidence="1">The sequence shown here is derived from an EMBL/GenBank/DDBJ whole genome shotgun (WGS) entry which is preliminary data.</text>
</comment>
<dbReference type="InterPro" id="IPR053137">
    <property type="entry name" value="NLR-like"/>
</dbReference>
<gene>
    <name evidence="1" type="ORF">MVEN_00275100</name>
</gene>
<dbReference type="SUPFAM" id="SSF48452">
    <property type="entry name" value="TPR-like"/>
    <property type="match status" value="4"/>
</dbReference>
<dbReference type="SUPFAM" id="SSF52540">
    <property type="entry name" value="P-loop containing nucleoside triphosphate hydrolases"/>
    <property type="match status" value="1"/>
</dbReference>